<dbReference type="InterPro" id="IPR041577">
    <property type="entry name" value="RT_RNaseH_2"/>
</dbReference>
<dbReference type="Proteomes" id="UP001234989">
    <property type="component" value="Chromosome 9"/>
</dbReference>
<reference evidence="3" key="1">
    <citation type="submission" date="2023-08" db="EMBL/GenBank/DDBJ databases">
        <title>A de novo genome assembly of Solanum verrucosum Schlechtendal, a Mexican diploid species geographically isolated from the other diploid A-genome species in potato relatives.</title>
        <authorList>
            <person name="Hosaka K."/>
        </authorList>
    </citation>
    <scope>NUCLEOTIDE SEQUENCE</scope>
    <source>
        <tissue evidence="3">Young leaves</tissue>
    </source>
</reference>
<evidence type="ECO:0000256" key="1">
    <source>
        <dbReference type="ARBA" id="ARBA00023268"/>
    </source>
</evidence>
<dbReference type="InterPro" id="IPR050951">
    <property type="entry name" value="Retrovirus_Pol_polyprotein"/>
</dbReference>
<dbReference type="InterPro" id="IPR043502">
    <property type="entry name" value="DNA/RNA_pol_sf"/>
</dbReference>
<evidence type="ECO:0000313" key="3">
    <source>
        <dbReference type="EMBL" id="WMV46512.1"/>
    </source>
</evidence>
<sequence>MLSKNWIMIDPMKIYVFHDCDRAISVTKIKHFVGLEIYYRWFVKGLFSIAPLLTRLTRLDAPCQWSNEYEERFLKIKEFLTTNPLLTLPAQGEGLAMYYDASIIGLGYDFMHKCRFIAYASRKHKVYECNNHTHHLEFTVVVFMLNILMHYLYRVHYEIFKDHQSLVYS</sequence>
<protein>
    <recommendedName>
        <fullName evidence="2">Reverse transcriptase/retrotransposon-derived protein RNase H-like domain-containing protein</fullName>
    </recommendedName>
</protein>
<dbReference type="AlphaFoldDB" id="A0AAF0UI90"/>
<evidence type="ECO:0000313" key="4">
    <source>
        <dbReference type="Proteomes" id="UP001234989"/>
    </source>
</evidence>
<organism evidence="3 4">
    <name type="scientific">Solanum verrucosum</name>
    <dbReference type="NCBI Taxonomy" id="315347"/>
    <lineage>
        <taxon>Eukaryota</taxon>
        <taxon>Viridiplantae</taxon>
        <taxon>Streptophyta</taxon>
        <taxon>Embryophyta</taxon>
        <taxon>Tracheophyta</taxon>
        <taxon>Spermatophyta</taxon>
        <taxon>Magnoliopsida</taxon>
        <taxon>eudicotyledons</taxon>
        <taxon>Gunneridae</taxon>
        <taxon>Pentapetalae</taxon>
        <taxon>asterids</taxon>
        <taxon>lamiids</taxon>
        <taxon>Solanales</taxon>
        <taxon>Solanaceae</taxon>
        <taxon>Solanoideae</taxon>
        <taxon>Solaneae</taxon>
        <taxon>Solanum</taxon>
    </lineage>
</organism>
<proteinExistence type="predicted"/>
<evidence type="ECO:0000259" key="2">
    <source>
        <dbReference type="Pfam" id="PF17919"/>
    </source>
</evidence>
<dbReference type="InterPro" id="IPR043128">
    <property type="entry name" value="Rev_trsase/Diguanyl_cyclase"/>
</dbReference>
<dbReference type="Gene3D" id="3.30.70.270">
    <property type="match status" value="1"/>
</dbReference>
<dbReference type="PANTHER" id="PTHR37984">
    <property type="entry name" value="PROTEIN CBG26694"/>
    <property type="match status" value="1"/>
</dbReference>
<keyword evidence="1" id="KW-0511">Multifunctional enzyme</keyword>
<dbReference type="PANTHER" id="PTHR37984:SF5">
    <property type="entry name" value="PROTEIN NYNRIN-LIKE"/>
    <property type="match status" value="1"/>
</dbReference>
<name>A0AAF0UI90_SOLVR</name>
<keyword evidence="4" id="KW-1185">Reference proteome</keyword>
<gene>
    <name evidence="3" type="ORF">MTR67_039897</name>
</gene>
<accession>A0AAF0UI90</accession>
<dbReference type="GO" id="GO:0003824">
    <property type="term" value="F:catalytic activity"/>
    <property type="evidence" value="ECO:0007669"/>
    <property type="project" value="UniProtKB-KW"/>
</dbReference>
<feature type="domain" description="Reverse transcriptase/retrotransposon-derived protein RNase H-like" evidence="2">
    <location>
        <begin position="65"/>
        <end position="157"/>
    </location>
</feature>
<dbReference type="SUPFAM" id="SSF56672">
    <property type="entry name" value="DNA/RNA polymerases"/>
    <property type="match status" value="1"/>
</dbReference>
<dbReference type="Pfam" id="PF17919">
    <property type="entry name" value="RT_RNaseH_2"/>
    <property type="match status" value="1"/>
</dbReference>
<dbReference type="EMBL" id="CP133620">
    <property type="protein sequence ID" value="WMV46512.1"/>
    <property type="molecule type" value="Genomic_DNA"/>
</dbReference>